<comment type="caution">
    <text evidence="1">The sequence shown here is derived from an EMBL/GenBank/DDBJ whole genome shotgun (WGS) entry which is preliminary data.</text>
</comment>
<dbReference type="AlphaFoldDB" id="A0A6G0J8Z5"/>
<organism evidence="1 2">
    <name type="scientific">Larimichthys crocea</name>
    <name type="common">Large yellow croaker</name>
    <name type="synonym">Pseudosciaena crocea</name>
    <dbReference type="NCBI Taxonomy" id="215358"/>
    <lineage>
        <taxon>Eukaryota</taxon>
        <taxon>Metazoa</taxon>
        <taxon>Chordata</taxon>
        <taxon>Craniata</taxon>
        <taxon>Vertebrata</taxon>
        <taxon>Euteleostomi</taxon>
        <taxon>Actinopterygii</taxon>
        <taxon>Neopterygii</taxon>
        <taxon>Teleostei</taxon>
        <taxon>Neoteleostei</taxon>
        <taxon>Acanthomorphata</taxon>
        <taxon>Eupercaria</taxon>
        <taxon>Sciaenidae</taxon>
        <taxon>Larimichthys</taxon>
    </lineage>
</organism>
<protein>
    <submittedName>
        <fullName evidence="1">Uncharacterized protein</fullName>
    </submittedName>
</protein>
<evidence type="ECO:0000313" key="1">
    <source>
        <dbReference type="EMBL" id="KAE8300190.1"/>
    </source>
</evidence>
<name>A0A6G0J8Z5_LARCR</name>
<accession>A0A6G0J8Z5</accession>
<dbReference type="Proteomes" id="UP000424527">
    <property type="component" value="Unassembled WGS sequence"/>
</dbReference>
<keyword evidence="2" id="KW-1185">Reference proteome</keyword>
<evidence type="ECO:0000313" key="2">
    <source>
        <dbReference type="Proteomes" id="UP000424527"/>
    </source>
</evidence>
<gene>
    <name evidence="1" type="ORF">D5F01_LYC00326</name>
</gene>
<sequence length="170" mass="17312">MIMPLQPNVHGSLPTFPQQPLSAALGSLSSEELQMAATLGQLGVYLPRVLTNPSTVAVQPVNQANGLTNPEQQGTVQTVNQAAGVTNTEQQGTVQTVNQAAGLANPVQQNVVPTVGAASAGVQQTPGLASSGPQPNTNAIPVGLESPTQEAATVQIPVEPNLTPEPGNFI</sequence>
<reference evidence="1 2" key="1">
    <citation type="submission" date="2019-07" db="EMBL/GenBank/DDBJ databases">
        <title>Chromosome genome assembly for large yellow croaker.</title>
        <authorList>
            <person name="Xiao S."/>
        </authorList>
    </citation>
    <scope>NUCLEOTIDE SEQUENCE [LARGE SCALE GENOMIC DNA]</scope>
    <source>
        <strain evidence="1">JMULYC20181020</strain>
        <tissue evidence="1">Muscle</tissue>
    </source>
</reference>
<proteinExistence type="predicted"/>
<dbReference type="EMBL" id="REGW02000001">
    <property type="protein sequence ID" value="KAE8300190.1"/>
    <property type="molecule type" value="Genomic_DNA"/>
</dbReference>